<keyword evidence="3" id="KW-1185">Reference proteome</keyword>
<dbReference type="PANTHER" id="PTHR33377">
    <property type="entry name" value="OS10G0134700 PROTEIN-RELATED"/>
    <property type="match status" value="1"/>
</dbReference>
<dbReference type="Pfam" id="PF08224">
    <property type="entry name" value="DUF1719"/>
    <property type="match status" value="1"/>
</dbReference>
<accession>A0A0Q3N4A8</accession>
<dbReference type="EMBL" id="CM000881">
    <property type="protein sequence ID" value="KQK11486.1"/>
    <property type="molecule type" value="Genomic_DNA"/>
</dbReference>
<reference evidence="2" key="3">
    <citation type="submission" date="2018-08" db="UniProtKB">
        <authorList>
            <consortium name="EnsemblPlants"/>
        </authorList>
    </citation>
    <scope>IDENTIFICATION</scope>
    <source>
        <strain evidence="2">cv. Bd21</strain>
    </source>
</reference>
<proteinExistence type="predicted"/>
<reference evidence="1" key="2">
    <citation type="submission" date="2017-06" db="EMBL/GenBank/DDBJ databases">
        <title>WGS assembly of Brachypodium distachyon.</title>
        <authorList>
            <consortium name="The International Brachypodium Initiative"/>
            <person name="Lucas S."/>
            <person name="Harmon-Smith M."/>
            <person name="Lail K."/>
            <person name="Tice H."/>
            <person name="Grimwood J."/>
            <person name="Bruce D."/>
            <person name="Barry K."/>
            <person name="Shu S."/>
            <person name="Lindquist E."/>
            <person name="Wang M."/>
            <person name="Pitluck S."/>
            <person name="Vogel J.P."/>
            <person name="Garvin D.F."/>
            <person name="Mockler T.C."/>
            <person name="Schmutz J."/>
            <person name="Rokhsar D."/>
            <person name="Bevan M.W."/>
        </authorList>
    </citation>
    <scope>NUCLEOTIDE SEQUENCE</scope>
    <source>
        <strain evidence="1">Bd21</strain>
    </source>
</reference>
<evidence type="ECO:0000313" key="2">
    <source>
        <dbReference type="EnsemblPlants" id="KQK11486"/>
    </source>
</evidence>
<dbReference type="GeneID" id="104583378"/>
<organism evidence="1">
    <name type="scientific">Brachypodium distachyon</name>
    <name type="common">Purple false brome</name>
    <name type="synonym">Trachynia distachya</name>
    <dbReference type="NCBI Taxonomy" id="15368"/>
    <lineage>
        <taxon>Eukaryota</taxon>
        <taxon>Viridiplantae</taxon>
        <taxon>Streptophyta</taxon>
        <taxon>Embryophyta</taxon>
        <taxon>Tracheophyta</taxon>
        <taxon>Spermatophyta</taxon>
        <taxon>Magnoliopsida</taxon>
        <taxon>Liliopsida</taxon>
        <taxon>Poales</taxon>
        <taxon>Poaceae</taxon>
        <taxon>BOP clade</taxon>
        <taxon>Pooideae</taxon>
        <taxon>Stipodae</taxon>
        <taxon>Brachypodieae</taxon>
        <taxon>Brachypodium</taxon>
    </lineage>
</organism>
<protein>
    <submittedName>
        <fullName evidence="1 2">Uncharacterized protein</fullName>
    </submittedName>
</protein>
<dbReference type="ExpressionAtlas" id="A0A0Q3N4A8">
    <property type="expression patterns" value="baseline and differential"/>
</dbReference>
<dbReference type="SMART" id="SM01157">
    <property type="entry name" value="DUF1719"/>
    <property type="match status" value="1"/>
</dbReference>
<dbReference type="InterPro" id="IPR013181">
    <property type="entry name" value="DUF1719"/>
</dbReference>
<dbReference type="Gramene" id="KQK11486">
    <property type="protein sequence ID" value="KQK11486"/>
    <property type="gene ID" value="BRADI_2g60503v3"/>
</dbReference>
<dbReference type="AlphaFoldDB" id="A0A0Q3N4A8"/>
<dbReference type="OrthoDB" id="584137at2759"/>
<evidence type="ECO:0000313" key="3">
    <source>
        <dbReference type="Proteomes" id="UP000008810"/>
    </source>
</evidence>
<evidence type="ECO:0000313" key="1">
    <source>
        <dbReference type="EMBL" id="KQK11486.1"/>
    </source>
</evidence>
<dbReference type="EnsemblPlants" id="KQK11486">
    <property type="protein sequence ID" value="KQK11486"/>
    <property type="gene ID" value="BRADI_2g60503v3"/>
</dbReference>
<dbReference type="KEGG" id="bdi:104583378"/>
<reference evidence="1 2" key="1">
    <citation type="journal article" date="2010" name="Nature">
        <title>Genome sequencing and analysis of the model grass Brachypodium distachyon.</title>
        <authorList>
            <consortium name="International Brachypodium Initiative"/>
        </authorList>
    </citation>
    <scope>NUCLEOTIDE SEQUENCE [LARGE SCALE GENOMIC DNA]</scope>
    <source>
        <strain evidence="1">Bd21</strain>
        <strain evidence="2">cv. Bd21</strain>
    </source>
</reference>
<sequence>MRFVQLSGTPRQHLFFNPLIRHIVAGKFVGYMALRPGGRYHFFTIWPIAFEERGLEAMLSFLYEDCNVPKNSFTLRFMMHISESTNIIGTTINCLRLVTPHFKSTADVVIKEIMQLPTQDFSCFPLEVVNVNAEHYWTEMNTTFAGWFCPDPLCCQGYENNVLSCCRGGKSSSGNKLRLSSIFPEPVSQVFLQCYISPFEYGNLHGSAARYDSSSLENYPLLKLDILLMPHDSLEEPKSTGDGFVIEAINGEMQHLTHLNVHPNQLDEMLLPKATDYLYHNTAATTYEISWRSNHGSAHLCVDKTSARIISGAPTASTGQGRNKNSKVLLEMLQEIMKNTLARECLKLWVIRSSEKLQSMFTAWLKQ</sequence>
<dbReference type="PANTHER" id="PTHR33377:SF104">
    <property type="match status" value="1"/>
</dbReference>
<name>A0A0Q3N4A8_BRADI</name>
<dbReference type="RefSeq" id="XP_014754327.1">
    <property type="nucleotide sequence ID" value="XM_014898841.2"/>
</dbReference>
<dbReference type="Proteomes" id="UP000008810">
    <property type="component" value="Chromosome 2"/>
</dbReference>
<gene>
    <name evidence="2" type="primary">LOC104583378</name>
    <name evidence="1" type="ORF">BRADI_2g60503v3</name>
</gene>